<name>A0A7K0K3G1_9ACTO</name>
<dbReference type="InterPro" id="IPR002781">
    <property type="entry name" value="TM_pro_TauE-like"/>
</dbReference>
<proteinExistence type="inferred from homology"/>
<dbReference type="Proteomes" id="UP000442535">
    <property type="component" value="Unassembled WGS sequence"/>
</dbReference>
<feature type="transmembrane region" description="Helical" evidence="8">
    <location>
        <begin position="126"/>
        <end position="150"/>
    </location>
</feature>
<keyword evidence="3" id="KW-0813">Transport</keyword>
<keyword evidence="4 8" id="KW-1003">Cell membrane</keyword>
<keyword evidence="7 8" id="KW-0472">Membrane</keyword>
<evidence type="ECO:0000256" key="4">
    <source>
        <dbReference type="ARBA" id="ARBA00022475"/>
    </source>
</evidence>
<keyword evidence="6 8" id="KW-1133">Transmembrane helix</keyword>
<feature type="transmembrane region" description="Helical" evidence="8">
    <location>
        <begin position="222"/>
        <end position="240"/>
    </location>
</feature>
<comment type="subcellular location">
    <subcellularLocation>
        <location evidence="1 8">Cell membrane</location>
        <topology evidence="1 8">Multi-pass membrane protein</topology>
    </subcellularLocation>
</comment>
<dbReference type="GO" id="GO:0005886">
    <property type="term" value="C:plasma membrane"/>
    <property type="evidence" value="ECO:0007669"/>
    <property type="project" value="UniProtKB-SubCell"/>
</dbReference>
<evidence type="ECO:0000256" key="8">
    <source>
        <dbReference type="RuleBase" id="RU363041"/>
    </source>
</evidence>
<sequence length="243" mass="26029">MEILVISLVCLLATCVQGVSGMGFGLVTVPFFVALVGAHYGIVWSNFSGGLVALVLLVAMWKDVNWRRFVWLFAASLPALVGFVLILRFVPERVFAGVIGVFMLLSVAFSFISVKFKPVPLRPASLVAGFLAGMMSALVAQSGPVMAAYAQATRCGQREFAATNQPLFLSFNIFVVGGKLLYGGQPEAFTAFPPFAFLTIVLAVIVGALLSKWLAKIVKPKWARNLALLIATVGAIRVLVGLF</sequence>
<evidence type="ECO:0000313" key="9">
    <source>
        <dbReference type="EMBL" id="MST49958.1"/>
    </source>
</evidence>
<dbReference type="PANTHER" id="PTHR30269:SF37">
    <property type="entry name" value="MEMBRANE TRANSPORTER PROTEIN"/>
    <property type="match status" value="1"/>
</dbReference>
<gene>
    <name evidence="9" type="ORF">FYJ63_06880</name>
</gene>
<keyword evidence="5 8" id="KW-0812">Transmembrane</keyword>
<evidence type="ECO:0000256" key="6">
    <source>
        <dbReference type="ARBA" id="ARBA00022989"/>
    </source>
</evidence>
<comment type="caution">
    <text evidence="9">The sequence shown here is derived from an EMBL/GenBank/DDBJ whole genome shotgun (WGS) entry which is preliminary data.</text>
</comment>
<protein>
    <recommendedName>
        <fullName evidence="8">Probable membrane transporter protein</fullName>
    </recommendedName>
</protein>
<evidence type="ECO:0000256" key="3">
    <source>
        <dbReference type="ARBA" id="ARBA00022448"/>
    </source>
</evidence>
<evidence type="ECO:0000256" key="5">
    <source>
        <dbReference type="ARBA" id="ARBA00022692"/>
    </source>
</evidence>
<evidence type="ECO:0000256" key="7">
    <source>
        <dbReference type="ARBA" id="ARBA00023136"/>
    </source>
</evidence>
<evidence type="ECO:0000256" key="2">
    <source>
        <dbReference type="ARBA" id="ARBA00009142"/>
    </source>
</evidence>
<reference evidence="9 10" key="1">
    <citation type="submission" date="2019-08" db="EMBL/GenBank/DDBJ databases">
        <title>In-depth cultivation of the pig gut microbiome towards novel bacterial diversity and tailored functional studies.</title>
        <authorList>
            <person name="Wylensek D."/>
            <person name="Hitch T.C.A."/>
            <person name="Clavel T."/>
        </authorList>
    </citation>
    <scope>NUCLEOTIDE SEQUENCE [LARGE SCALE GENOMIC DNA]</scope>
    <source>
        <strain evidence="9 10">RF-GAM-744-WT-7</strain>
    </source>
</reference>
<feature type="transmembrane region" description="Helical" evidence="8">
    <location>
        <begin position="191"/>
        <end position="210"/>
    </location>
</feature>
<dbReference type="InterPro" id="IPR052017">
    <property type="entry name" value="TSUP"/>
</dbReference>
<dbReference type="PANTHER" id="PTHR30269">
    <property type="entry name" value="TRANSMEMBRANE PROTEIN YFCA"/>
    <property type="match status" value="1"/>
</dbReference>
<feature type="transmembrane region" description="Helical" evidence="8">
    <location>
        <begin position="69"/>
        <end position="89"/>
    </location>
</feature>
<keyword evidence="10" id="KW-1185">Reference proteome</keyword>
<feature type="transmembrane region" description="Helical" evidence="8">
    <location>
        <begin position="31"/>
        <end position="57"/>
    </location>
</feature>
<dbReference type="EMBL" id="VUMY01000011">
    <property type="protein sequence ID" value="MST49958.1"/>
    <property type="molecule type" value="Genomic_DNA"/>
</dbReference>
<dbReference type="RefSeq" id="WP_154545132.1">
    <property type="nucleotide sequence ID" value="NZ_VUMY01000011.1"/>
</dbReference>
<accession>A0A7K0K3G1</accession>
<evidence type="ECO:0000256" key="1">
    <source>
        <dbReference type="ARBA" id="ARBA00004651"/>
    </source>
</evidence>
<feature type="transmembrane region" description="Helical" evidence="8">
    <location>
        <begin position="95"/>
        <end position="114"/>
    </location>
</feature>
<dbReference type="AlphaFoldDB" id="A0A7K0K3G1"/>
<dbReference type="Pfam" id="PF01925">
    <property type="entry name" value="TauE"/>
    <property type="match status" value="1"/>
</dbReference>
<organism evidence="9 10">
    <name type="scientific">Mobiluncus porci</name>
    <dbReference type="NCBI Taxonomy" id="2652278"/>
    <lineage>
        <taxon>Bacteria</taxon>
        <taxon>Bacillati</taxon>
        <taxon>Actinomycetota</taxon>
        <taxon>Actinomycetes</taxon>
        <taxon>Actinomycetales</taxon>
        <taxon>Actinomycetaceae</taxon>
        <taxon>Mobiluncus</taxon>
    </lineage>
</organism>
<comment type="similarity">
    <text evidence="2 8">Belongs to the 4-toluene sulfonate uptake permease (TSUP) (TC 2.A.102) family.</text>
</comment>
<evidence type="ECO:0000313" key="10">
    <source>
        <dbReference type="Proteomes" id="UP000442535"/>
    </source>
</evidence>